<accession>A0A5B2WWI1</accession>
<feature type="signal peptide" evidence="2">
    <location>
        <begin position="1"/>
        <end position="37"/>
    </location>
</feature>
<feature type="region of interest" description="Disordered" evidence="1">
    <location>
        <begin position="113"/>
        <end position="148"/>
    </location>
</feature>
<dbReference type="InterPro" id="IPR055388">
    <property type="entry name" value="DUF7617"/>
</dbReference>
<feature type="chain" id="PRO_5022846166" description="DUF7617 domain-containing protein" evidence="2">
    <location>
        <begin position="38"/>
        <end position="817"/>
    </location>
</feature>
<feature type="compositionally biased region" description="Polar residues" evidence="1">
    <location>
        <begin position="113"/>
        <end position="146"/>
    </location>
</feature>
<evidence type="ECO:0000256" key="1">
    <source>
        <dbReference type="SAM" id="MobiDB-lite"/>
    </source>
</evidence>
<dbReference type="Proteomes" id="UP000323454">
    <property type="component" value="Unassembled WGS sequence"/>
</dbReference>
<keyword evidence="2" id="KW-0732">Signal</keyword>
<sequence>MPRTRIPCTTRRYALFSAALLAVGLTTGISAVIPATAAPSSVLTKSAQDVTSPGANPANHGDTVNWSIGYTDNGSATPAPATITDPISAAATAQTYMPGSLHAPPGWTPSWSTDGSTFQSTDPGTATTAVRASNPSARPGGTSISNPLLAPVQATATATGGDGYTPILHRTASGAVESWNFYHHNAASQPKAVCVDLLTGALCAGGPWPKPLNTAPGPLGSGATGDIATPLTPQYVQDPARPDVVYYAAVTVASVGVGCIDLAARANCGYFPLQNTGGSPVVSGLAGLVALGGNMYGVSTNGQVLCLSIASQTPCAGQPYAAIVPPNNTGGLYLGSMTLAGGKIFASSSPQGSAQPMLGCFDPATNTVCVGWASPHAVGAAGYFAYGAYTAYDTSGAEIGACVSVVNTPLTTCYTIAGAPLAAPAGLAFPAGALSFNPTTITAPNGRLQSYFPIWGGAVAGASVCYDWNSAAPCAGVPNPQTHPGVNGGATRDYGYAYDSTTQCLIGLGDAGVLFSQDPTTGGSPCVHSGAKVALNPSAFYCDGGAGHVRGYQKAQLENINLADVNLGASTAVVSDSGGAQIATLGFAADGSVDLSGISVTAHPDITVDAHLVLLNGNDFTGGNHPDMVVSFVGDAPQVCFRTTVAAACTVTSLADTATGVDSTGSFSSNAVSLRVAPGPNCQPKVSVNKEICAAHSDHLADCGPGGVGPWVKQTPLGVLYVHAFWRITVGNAGPVGITQATVVDPAEPSCASAAGTFDLAAGASTQFYCGSSIAVLDKPFTNTASVSYLPMNSPDGTPPSTAGPSSATACQFVCAS</sequence>
<dbReference type="OrthoDB" id="3305528at2"/>
<dbReference type="Pfam" id="PF24593">
    <property type="entry name" value="DUF7617"/>
    <property type="match status" value="1"/>
</dbReference>
<feature type="domain" description="DUF7617" evidence="3">
    <location>
        <begin position="682"/>
        <end position="809"/>
    </location>
</feature>
<name>A0A5B2WWI1_9PSEU</name>
<reference evidence="4 5" key="1">
    <citation type="submission" date="2019-09" db="EMBL/GenBank/DDBJ databases">
        <title>Goodfellowia gen. nov., a new genus of the Pseudonocardineae related to Actinoalloteichus, containing Goodfellowia coeruleoviolacea gen. nov., comb. nov. gen. nov., comb. nov.</title>
        <authorList>
            <person name="Labeda D."/>
        </authorList>
    </citation>
    <scope>NUCLEOTIDE SEQUENCE [LARGE SCALE GENOMIC DNA]</scope>
    <source>
        <strain evidence="4 5">AN110305</strain>
    </source>
</reference>
<dbReference type="InterPro" id="IPR006311">
    <property type="entry name" value="TAT_signal"/>
</dbReference>
<reference evidence="4 5" key="2">
    <citation type="submission" date="2019-09" db="EMBL/GenBank/DDBJ databases">
        <authorList>
            <person name="Jin C."/>
        </authorList>
    </citation>
    <scope>NUCLEOTIDE SEQUENCE [LARGE SCALE GENOMIC DNA]</scope>
    <source>
        <strain evidence="4 5">AN110305</strain>
    </source>
</reference>
<evidence type="ECO:0000313" key="4">
    <source>
        <dbReference type="EMBL" id="KAA2256011.1"/>
    </source>
</evidence>
<comment type="caution">
    <text evidence="4">The sequence shown here is derived from an EMBL/GenBank/DDBJ whole genome shotgun (WGS) entry which is preliminary data.</text>
</comment>
<dbReference type="EMBL" id="VUOB01000054">
    <property type="protein sequence ID" value="KAA2256011.1"/>
    <property type="molecule type" value="Genomic_DNA"/>
</dbReference>
<dbReference type="AlphaFoldDB" id="A0A5B2WWI1"/>
<organism evidence="4 5">
    <name type="scientific">Solihabitans fulvus</name>
    <dbReference type="NCBI Taxonomy" id="1892852"/>
    <lineage>
        <taxon>Bacteria</taxon>
        <taxon>Bacillati</taxon>
        <taxon>Actinomycetota</taxon>
        <taxon>Actinomycetes</taxon>
        <taxon>Pseudonocardiales</taxon>
        <taxon>Pseudonocardiaceae</taxon>
        <taxon>Solihabitans</taxon>
    </lineage>
</organism>
<dbReference type="PROSITE" id="PS51318">
    <property type="entry name" value="TAT"/>
    <property type="match status" value="1"/>
</dbReference>
<proteinExistence type="predicted"/>
<evidence type="ECO:0000259" key="3">
    <source>
        <dbReference type="Pfam" id="PF24593"/>
    </source>
</evidence>
<keyword evidence="5" id="KW-1185">Reference proteome</keyword>
<evidence type="ECO:0000256" key="2">
    <source>
        <dbReference type="SAM" id="SignalP"/>
    </source>
</evidence>
<protein>
    <recommendedName>
        <fullName evidence="3">DUF7617 domain-containing protein</fullName>
    </recommendedName>
</protein>
<gene>
    <name evidence="4" type="ORF">F0L68_27620</name>
</gene>
<evidence type="ECO:0000313" key="5">
    <source>
        <dbReference type="Proteomes" id="UP000323454"/>
    </source>
</evidence>